<evidence type="ECO:0000313" key="1">
    <source>
        <dbReference type="EMBL" id="KAF6749623.1"/>
    </source>
</evidence>
<keyword evidence="2" id="KW-1185">Reference proteome</keyword>
<dbReference type="OrthoDB" id="3067340at2759"/>
<comment type="caution">
    <text evidence="1">The sequence shown here is derived from an EMBL/GenBank/DDBJ whole genome shotgun (WGS) entry which is preliminary data.</text>
</comment>
<gene>
    <name evidence="1" type="ORF">DFP72DRAFT_1048890</name>
</gene>
<proteinExistence type="predicted"/>
<sequence>MTTSQVTTQTLRSRVFSAILSHCSLQELEIFADVPMVASLARMDLKKRLSSVSLRELESLADFPMAGPIARTELKQRVGSLLNEKELNADDTLRHMREWNVVMEGPAALQVLMPECNGDRSLSFCCPRWGSMPFCQFLSSAGYSLKKRDDQTVEVPDDGRYNIHTGCIEVITMGNGDGCTVTVCESVSMCPLVPIFFADSTASMNYVCADGVACLYPDMTLNKTGFINYSRVFLDEDRQAGMAKYRANGFNILDTCEDAHTHHDEGLQVTCQRRTRGINDRQVLMLPFTTSGFVPIRPFVRWRLGYNRRLDDGSLHEKDVMVSVEAEGGSFIEYNSNQPRFDLDDLLYRRLEPHFDEW</sequence>
<organism evidence="1 2">
    <name type="scientific">Ephemerocybe angulata</name>
    <dbReference type="NCBI Taxonomy" id="980116"/>
    <lineage>
        <taxon>Eukaryota</taxon>
        <taxon>Fungi</taxon>
        <taxon>Dikarya</taxon>
        <taxon>Basidiomycota</taxon>
        <taxon>Agaricomycotina</taxon>
        <taxon>Agaricomycetes</taxon>
        <taxon>Agaricomycetidae</taxon>
        <taxon>Agaricales</taxon>
        <taxon>Agaricineae</taxon>
        <taxon>Psathyrellaceae</taxon>
        <taxon>Ephemerocybe</taxon>
    </lineage>
</organism>
<protein>
    <submittedName>
        <fullName evidence="1">Uncharacterized protein</fullName>
    </submittedName>
</protein>
<reference evidence="1 2" key="1">
    <citation type="submission" date="2020-07" db="EMBL/GenBank/DDBJ databases">
        <title>Comparative genomics of pyrophilous fungi reveals a link between fire events and developmental genes.</title>
        <authorList>
            <consortium name="DOE Joint Genome Institute"/>
            <person name="Steindorff A.S."/>
            <person name="Carver A."/>
            <person name="Calhoun S."/>
            <person name="Stillman K."/>
            <person name="Liu H."/>
            <person name="Lipzen A."/>
            <person name="Pangilinan J."/>
            <person name="Labutti K."/>
            <person name="Bruns T.D."/>
            <person name="Grigoriev I.V."/>
        </authorList>
    </citation>
    <scope>NUCLEOTIDE SEQUENCE [LARGE SCALE GENOMIC DNA]</scope>
    <source>
        <strain evidence="1 2">CBS 144469</strain>
    </source>
</reference>
<name>A0A8H6HM87_9AGAR</name>
<dbReference type="Proteomes" id="UP000521943">
    <property type="component" value="Unassembled WGS sequence"/>
</dbReference>
<dbReference type="EMBL" id="JACGCI010000062">
    <property type="protein sequence ID" value="KAF6749623.1"/>
    <property type="molecule type" value="Genomic_DNA"/>
</dbReference>
<evidence type="ECO:0000313" key="2">
    <source>
        <dbReference type="Proteomes" id="UP000521943"/>
    </source>
</evidence>
<dbReference type="AlphaFoldDB" id="A0A8H6HM87"/>
<accession>A0A8H6HM87</accession>